<keyword evidence="3 4" id="KW-0057">Aromatic amino acid biosynthesis</keyword>
<dbReference type="AlphaFoldDB" id="A0A2W5NWG8"/>
<evidence type="ECO:0000259" key="5">
    <source>
        <dbReference type="Pfam" id="PF08501"/>
    </source>
</evidence>
<comment type="caution">
    <text evidence="4">Lacks conserved residue(s) required for the propagation of feature annotation.</text>
</comment>
<name>A0A2W5NWG8_9SPHN</name>
<dbReference type="GO" id="GO:0019632">
    <property type="term" value="P:shikimate metabolic process"/>
    <property type="evidence" value="ECO:0007669"/>
    <property type="project" value="TreeGrafter"/>
</dbReference>
<dbReference type="GO" id="GO:0005829">
    <property type="term" value="C:cytosol"/>
    <property type="evidence" value="ECO:0007669"/>
    <property type="project" value="TreeGrafter"/>
</dbReference>
<sequence>MTTPAEAPSRSSLLCGLIGSGIGASRSPAMHETEAKALGLPLVYRILDSEVVGFGAEDLGPFLMTMAALGFDGTNVTHPFKQAVVPLMDELSDAAARLGAVNTVLLREGRLIGDNTDWSGYRASFLAALGVLPRARVAMVGAGGAASAVGYAHLDIGAARLAIFDPATERAEALAQRLGALFPEAEVIAAGSAAEAISGTDGVVQCSPVGMESHPGLPFDPALLTRDMWVSDVIYFPLETELLKAARSIGCATLGGGGMAVMQAAHAFARFTGREPDVARMLADFAAASAAASPTRDTAI</sequence>
<dbReference type="InterPro" id="IPR022893">
    <property type="entry name" value="Shikimate_DH_fam"/>
</dbReference>
<dbReference type="CDD" id="cd01065">
    <property type="entry name" value="NAD_bind_Shikimate_DH"/>
    <property type="match status" value="1"/>
</dbReference>
<comment type="similarity">
    <text evidence="4">Belongs to the shikimate dehydrogenase family.</text>
</comment>
<dbReference type="GO" id="GO:0004764">
    <property type="term" value="F:shikimate 3-dehydrogenase (NADP+) activity"/>
    <property type="evidence" value="ECO:0007669"/>
    <property type="project" value="UniProtKB-UniRule"/>
</dbReference>
<feature type="binding site" evidence="4">
    <location>
        <position position="233"/>
    </location>
    <ligand>
        <name>NADP(+)</name>
        <dbReference type="ChEBI" id="CHEBI:58349"/>
    </ligand>
</feature>
<feature type="domain" description="Shikimate dehydrogenase substrate binding N-terminal" evidence="5">
    <location>
        <begin position="17"/>
        <end position="104"/>
    </location>
</feature>
<reference evidence="6 7" key="1">
    <citation type="submission" date="2017-08" db="EMBL/GenBank/DDBJ databases">
        <title>Infants hospitalized years apart are colonized by the same room-sourced microbial strains.</title>
        <authorList>
            <person name="Brooks B."/>
            <person name="Olm M.R."/>
            <person name="Firek B.A."/>
            <person name="Baker R."/>
            <person name="Thomas B.C."/>
            <person name="Morowitz M.J."/>
            <person name="Banfield J.F."/>
        </authorList>
    </citation>
    <scope>NUCLEOTIDE SEQUENCE [LARGE SCALE GENOMIC DNA]</scope>
    <source>
        <strain evidence="6">S2_005_002_R2_33</strain>
    </source>
</reference>
<feature type="active site" description="Proton acceptor" evidence="4">
    <location>
        <position position="81"/>
    </location>
</feature>
<evidence type="ECO:0000313" key="7">
    <source>
        <dbReference type="Proteomes" id="UP000249082"/>
    </source>
</evidence>
<dbReference type="UniPathway" id="UPA00053">
    <property type="reaction ID" value="UER00087"/>
</dbReference>
<evidence type="ECO:0000256" key="4">
    <source>
        <dbReference type="HAMAP-Rule" id="MF_00222"/>
    </source>
</evidence>
<dbReference type="GO" id="GO:0009423">
    <property type="term" value="P:chorismate biosynthetic process"/>
    <property type="evidence" value="ECO:0007669"/>
    <property type="project" value="UniProtKB-UniRule"/>
</dbReference>
<keyword evidence="4" id="KW-0028">Amino-acid biosynthesis</keyword>
<comment type="caution">
    <text evidence="6">The sequence shown here is derived from an EMBL/GenBank/DDBJ whole genome shotgun (WGS) entry which is preliminary data.</text>
</comment>
<dbReference type="EMBL" id="QFPX01000003">
    <property type="protein sequence ID" value="PZQ56678.1"/>
    <property type="molecule type" value="Genomic_DNA"/>
</dbReference>
<proteinExistence type="inferred from homology"/>
<dbReference type="NCBIfam" id="NF009201">
    <property type="entry name" value="PRK12549.1"/>
    <property type="match status" value="1"/>
</dbReference>
<feature type="binding site" evidence="4">
    <location>
        <position position="102"/>
    </location>
    <ligand>
        <name>shikimate</name>
        <dbReference type="ChEBI" id="CHEBI:36208"/>
    </ligand>
</feature>
<dbReference type="GO" id="GO:0050661">
    <property type="term" value="F:NADP binding"/>
    <property type="evidence" value="ECO:0007669"/>
    <property type="project" value="TreeGrafter"/>
</dbReference>
<dbReference type="SUPFAM" id="SSF53223">
    <property type="entry name" value="Aminoacid dehydrogenase-like, N-terminal domain"/>
    <property type="match status" value="1"/>
</dbReference>
<dbReference type="GO" id="GO:0008652">
    <property type="term" value="P:amino acid biosynthetic process"/>
    <property type="evidence" value="ECO:0007669"/>
    <property type="project" value="UniProtKB-KW"/>
</dbReference>
<dbReference type="Proteomes" id="UP000249082">
    <property type="component" value="Unassembled WGS sequence"/>
</dbReference>
<feature type="binding site" evidence="4">
    <location>
        <position position="235"/>
    </location>
    <ligand>
        <name>shikimate</name>
        <dbReference type="ChEBI" id="CHEBI:36208"/>
    </ligand>
</feature>
<protein>
    <recommendedName>
        <fullName evidence="4">Shikimate dehydrogenase (NADP(+))</fullName>
        <shortName evidence="4">SDH</shortName>
        <ecNumber evidence="4">1.1.1.25</ecNumber>
    </recommendedName>
</protein>
<dbReference type="PANTHER" id="PTHR21089:SF1">
    <property type="entry name" value="BIFUNCTIONAL 3-DEHYDROQUINATE DEHYDRATASE_SHIKIMATE DEHYDROGENASE, CHLOROPLASTIC"/>
    <property type="match status" value="1"/>
</dbReference>
<keyword evidence="2 4" id="KW-0560">Oxidoreductase</keyword>
<organism evidence="6 7">
    <name type="scientific">Novosphingobium pentaromativorans</name>
    <dbReference type="NCBI Taxonomy" id="205844"/>
    <lineage>
        <taxon>Bacteria</taxon>
        <taxon>Pseudomonadati</taxon>
        <taxon>Pseudomonadota</taxon>
        <taxon>Alphaproteobacteria</taxon>
        <taxon>Sphingomonadales</taxon>
        <taxon>Sphingomonadaceae</taxon>
        <taxon>Novosphingobium</taxon>
    </lineage>
</organism>
<dbReference type="InterPro" id="IPR046346">
    <property type="entry name" value="Aminoacid_DH-like_N_sf"/>
</dbReference>
<evidence type="ECO:0000313" key="6">
    <source>
        <dbReference type="EMBL" id="PZQ56678.1"/>
    </source>
</evidence>
<dbReference type="InterPro" id="IPR013708">
    <property type="entry name" value="Shikimate_DH-bd_N"/>
</dbReference>
<dbReference type="GO" id="GO:0009073">
    <property type="term" value="P:aromatic amino acid family biosynthetic process"/>
    <property type="evidence" value="ECO:0007669"/>
    <property type="project" value="UniProtKB-KW"/>
</dbReference>
<feature type="binding site" evidence="4">
    <location>
        <position position="117"/>
    </location>
    <ligand>
        <name>shikimate</name>
        <dbReference type="ChEBI" id="CHEBI:36208"/>
    </ligand>
</feature>
<comment type="pathway">
    <text evidence="1 4">Metabolic intermediate biosynthesis; chorismate biosynthesis; chorismate from D-erythrose 4-phosphate and phosphoenolpyruvate: step 4/7.</text>
</comment>
<feature type="binding site" evidence="4">
    <location>
        <position position="93"/>
    </location>
    <ligand>
        <name>NADP(+)</name>
        <dbReference type="ChEBI" id="CHEBI:58349"/>
    </ligand>
</feature>
<comment type="catalytic activity">
    <reaction evidence="4">
        <text>shikimate + NADP(+) = 3-dehydroshikimate + NADPH + H(+)</text>
        <dbReference type="Rhea" id="RHEA:17737"/>
        <dbReference type="ChEBI" id="CHEBI:15378"/>
        <dbReference type="ChEBI" id="CHEBI:16630"/>
        <dbReference type="ChEBI" id="CHEBI:36208"/>
        <dbReference type="ChEBI" id="CHEBI:57783"/>
        <dbReference type="ChEBI" id="CHEBI:58349"/>
        <dbReference type="EC" id="1.1.1.25"/>
    </reaction>
</comment>
<dbReference type="SUPFAM" id="SSF51735">
    <property type="entry name" value="NAD(P)-binding Rossmann-fold domains"/>
    <property type="match status" value="1"/>
</dbReference>
<accession>A0A2W5NWG8</accession>
<dbReference type="EC" id="1.1.1.25" evidence="4"/>
<evidence type="ECO:0000256" key="2">
    <source>
        <dbReference type="ARBA" id="ARBA00023002"/>
    </source>
</evidence>
<comment type="function">
    <text evidence="4">Involved in the biosynthesis of the chorismate, which leads to the biosynthesis of aromatic amino acids. Catalyzes the reversible NADPH linked reduction of 3-dehydroshikimate (DHSA) to yield shikimate (SA).</text>
</comment>
<gene>
    <name evidence="4" type="primary">aroE</name>
    <name evidence="6" type="ORF">DI555_04875</name>
</gene>
<dbReference type="Gene3D" id="3.40.50.720">
    <property type="entry name" value="NAD(P)-binding Rossmann-like Domain"/>
    <property type="match status" value="1"/>
</dbReference>
<feature type="binding site" evidence="4">
    <location>
        <position position="263"/>
    </location>
    <ligand>
        <name>shikimate</name>
        <dbReference type="ChEBI" id="CHEBI:36208"/>
    </ligand>
</feature>
<feature type="binding site" evidence="4">
    <location>
        <position position="256"/>
    </location>
    <ligand>
        <name>NADP(+)</name>
        <dbReference type="ChEBI" id="CHEBI:58349"/>
    </ligand>
</feature>
<feature type="binding site" evidence="4">
    <location>
        <begin position="25"/>
        <end position="27"/>
    </location>
    <ligand>
        <name>shikimate</name>
        <dbReference type="ChEBI" id="CHEBI:36208"/>
    </ligand>
</feature>
<dbReference type="InterPro" id="IPR036291">
    <property type="entry name" value="NAD(P)-bd_dom_sf"/>
</dbReference>
<dbReference type="HAMAP" id="MF_00222">
    <property type="entry name" value="Shikimate_DH_AroE"/>
    <property type="match status" value="1"/>
</dbReference>
<feature type="binding site" evidence="4">
    <location>
        <begin position="141"/>
        <end position="145"/>
    </location>
    <ligand>
        <name>NADP(+)</name>
        <dbReference type="ChEBI" id="CHEBI:58349"/>
    </ligand>
</feature>
<keyword evidence="4" id="KW-0521">NADP</keyword>
<evidence type="ECO:0000256" key="1">
    <source>
        <dbReference type="ARBA" id="ARBA00004871"/>
    </source>
</evidence>
<feature type="binding site" evidence="4">
    <location>
        <position position="77"/>
    </location>
    <ligand>
        <name>shikimate</name>
        <dbReference type="ChEBI" id="CHEBI:36208"/>
    </ligand>
</feature>
<dbReference type="Gene3D" id="3.40.50.10860">
    <property type="entry name" value="Leucine Dehydrogenase, chain A, domain 1"/>
    <property type="match status" value="1"/>
</dbReference>
<dbReference type="Pfam" id="PF08501">
    <property type="entry name" value="Shikimate_dh_N"/>
    <property type="match status" value="1"/>
</dbReference>
<evidence type="ECO:0000256" key="3">
    <source>
        <dbReference type="ARBA" id="ARBA00023141"/>
    </source>
</evidence>
<comment type="subunit">
    <text evidence="4">Homodimer.</text>
</comment>
<dbReference type="PANTHER" id="PTHR21089">
    <property type="entry name" value="SHIKIMATE DEHYDROGENASE"/>
    <property type="match status" value="1"/>
</dbReference>